<evidence type="ECO:0000313" key="2">
    <source>
        <dbReference type="Proteomes" id="UP001207440"/>
    </source>
</evidence>
<accession>A0AAP3EWC1</accession>
<gene>
    <name evidence="1" type="ORF">OKE68_04395</name>
</gene>
<organism evidence="1 2">
    <name type="scientific">Riemerella anatipestifer</name>
    <name type="common">Moraxella anatipestifer</name>
    <dbReference type="NCBI Taxonomy" id="34085"/>
    <lineage>
        <taxon>Bacteria</taxon>
        <taxon>Pseudomonadati</taxon>
        <taxon>Bacteroidota</taxon>
        <taxon>Flavobacteriia</taxon>
        <taxon>Flavobacteriales</taxon>
        <taxon>Weeksellaceae</taxon>
        <taxon>Riemerella</taxon>
    </lineage>
</organism>
<dbReference type="RefSeq" id="WP_064970214.1">
    <property type="nucleotide sequence ID" value="NZ_CP029760.1"/>
</dbReference>
<sequence>MREYIALHKKSSRKIYFKYSFLGVLEELKLYGEKYTEEQVKWVLQSTRMPFTESQMLFLCSNKKLDFDYMPMPTDLSFEVFWNLYGYKKGKIATTQKAWNALSDADKIEVLLYIPKFKETKKIDKTAMPYPSTFLNQKYWLADKI</sequence>
<comment type="caution">
    <text evidence="1">The sequence shown here is derived from an EMBL/GenBank/DDBJ whole genome shotgun (WGS) entry which is preliminary data.</text>
</comment>
<dbReference type="AlphaFoldDB" id="A0AAP3EWC1"/>
<name>A0AAP3EWC1_RIEAN</name>
<evidence type="ECO:0000313" key="1">
    <source>
        <dbReference type="EMBL" id="MCW0523556.1"/>
    </source>
</evidence>
<protein>
    <submittedName>
        <fullName evidence="1">Uncharacterized protein</fullName>
    </submittedName>
</protein>
<dbReference type="Proteomes" id="UP001207440">
    <property type="component" value="Unassembled WGS sequence"/>
</dbReference>
<proteinExistence type="predicted"/>
<dbReference type="EMBL" id="JAOZYT010000019">
    <property type="protein sequence ID" value="MCW0523556.1"/>
    <property type="molecule type" value="Genomic_DNA"/>
</dbReference>
<reference evidence="1" key="1">
    <citation type="submission" date="2022-10" db="EMBL/GenBank/DDBJ databases">
        <title>Sifting through the core-genome to identify putative cross-protective antigens against Riemerella anatipestifer.</title>
        <authorList>
            <person name="Zheng X."/>
            <person name="Zhang W."/>
        </authorList>
    </citation>
    <scope>NUCLEOTIDE SEQUENCE</scope>
    <source>
        <strain evidence="1">ZWRA178</strain>
    </source>
</reference>